<dbReference type="Proteomes" id="UP000544872">
    <property type="component" value="Unassembled WGS sequence"/>
</dbReference>
<evidence type="ECO:0000313" key="2">
    <source>
        <dbReference type="Proteomes" id="UP000544872"/>
    </source>
</evidence>
<gene>
    <name evidence="1" type="ORF">FHS48_000219</name>
</gene>
<accession>A0A7W9ZCA7</accession>
<dbReference type="RefSeq" id="WP_184260322.1">
    <property type="nucleotide sequence ID" value="NZ_JACIIX010000001.1"/>
</dbReference>
<sequence>MQGVTHRLPEDLKTKHWYCDIHHAMFLILLERGSTAAAQENMELARYFVDTITVYWLVHCMVEEEGMALELSLGLISADTARAHAESHVGIAKWWNANVFAPLVEGRISGADLSAILKKFLGFVIKHITEVDQNSYGTGAGLGEEAMIHEMAHLGLSGLPLSPQMGGCAALARDLAPFMSQHISAASLPPSAQGPLKTLHLSGWTEPLWTGGKGAFRDVFIAKNGTGSGRSGVIRSGSPSLVVPARPSLVRAA</sequence>
<evidence type="ECO:0000313" key="1">
    <source>
        <dbReference type="EMBL" id="MBB6208838.1"/>
    </source>
</evidence>
<comment type="caution">
    <text evidence="1">The sequence shown here is derived from an EMBL/GenBank/DDBJ whole genome shotgun (WGS) entry which is preliminary data.</text>
</comment>
<dbReference type="EMBL" id="JACIIX010000001">
    <property type="protein sequence ID" value="MBB6208838.1"/>
    <property type="molecule type" value="Genomic_DNA"/>
</dbReference>
<keyword evidence="2" id="KW-1185">Reference proteome</keyword>
<evidence type="ECO:0008006" key="3">
    <source>
        <dbReference type="Google" id="ProtNLM"/>
    </source>
</evidence>
<protein>
    <recommendedName>
        <fullName evidence="3">Hemerythrin-like domain-containing protein</fullName>
    </recommendedName>
</protein>
<proteinExistence type="predicted"/>
<dbReference type="AlphaFoldDB" id="A0A7W9ZCA7"/>
<name>A0A7W9ZCA7_NOVIT</name>
<organism evidence="1 2">
    <name type="scientific">Novispirillum itersonii</name>
    <name type="common">Aquaspirillum itersonii</name>
    <dbReference type="NCBI Taxonomy" id="189"/>
    <lineage>
        <taxon>Bacteria</taxon>
        <taxon>Pseudomonadati</taxon>
        <taxon>Pseudomonadota</taxon>
        <taxon>Alphaproteobacteria</taxon>
        <taxon>Rhodospirillales</taxon>
        <taxon>Novispirillaceae</taxon>
        <taxon>Novispirillum</taxon>
    </lineage>
</organism>
<reference evidence="1 2" key="1">
    <citation type="submission" date="2020-08" db="EMBL/GenBank/DDBJ databases">
        <title>Genomic Encyclopedia of Type Strains, Phase IV (KMG-IV): sequencing the most valuable type-strain genomes for metagenomic binning, comparative biology and taxonomic classification.</title>
        <authorList>
            <person name="Goeker M."/>
        </authorList>
    </citation>
    <scope>NUCLEOTIDE SEQUENCE [LARGE SCALE GENOMIC DNA]</scope>
    <source>
        <strain evidence="1 2">DSM 11590</strain>
    </source>
</reference>